<evidence type="ECO:0000313" key="12">
    <source>
        <dbReference type="Proteomes" id="UP000721861"/>
    </source>
</evidence>
<name>A0ABS5K756_9BACT</name>
<dbReference type="EMBL" id="JAGUCN010000004">
    <property type="protein sequence ID" value="MBS2210819.1"/>
    <property type="molecule type" value="Genomic_DNA"/>
</dbReference>
<evidence type="ECO:0000256" key="2">
    <source>
        <dbReference type="ARBA" id="ARBA00012687"/>
    </source>
</evidence>
<evidence type="ECO:0000256" key="9">
    <source>
        <dbReference type="ARBA" id="ARBA00048975"/>
    </source>
</evidence>
<evidence type="ECO:0000256" key="10">
    <source>
        <dbReference type="NCBIfam" id="TIGR00215"/>
    </source>
</evidence>
<keyword evidence="8" id="KW-0443">Lipid metabolism</keyword>
<comment type="caution">
    <text evidence="11">The sequence shown here is derived from an EMBL/GenBank/DDBJ whole genome shotgun (WGS) entry which is preliminary data.</text>
</comment>
<dbReference type="RefSeq" id="WP_212226492.1">
    <property type="nucleotide sequence ID" value="NZ_JAGUCN010000004.1"/>
</dbReference>
<sequence>MRYYIIAGEASGDLHASNLMKAFKEQDAQADFRYWGGDLMKEQGGTLVRHYKDTAVMGLWDVLTNLNSIKKNFKLCQEDILDYQPDVLLLVDYAGFNLRMAKFAHKHNVLVYYYISPKIWAWNQKRVKKIKATVDRMFTILPFETKFFEEHGVEVQYSGNPVLDAIDNRDNKDESFEDFVARNQLDNRPKVALLAGSRKGEISYNLPDMLEMVDKFPEFQFVIAGAPSFAVEEYQPFIKDKDVAVVSGQTYQLLQQARAALVTSGTATLETALLNCPQVVCYKMWGGGFTDFVAKKILIKVPYISLVNLILDKEAVLELFQKDFSLSKLEQELGLLLQDSRRRNEMLADYEELDRRMGGPGSSARTAGLMLEALKKDKKHAR</sequence>
<accession>A0ABS5K756</accession>
<dbReference type="GO" id="GO:0008915">
    <property type="term" value="F:lipid-A-disaccharide synthase activity"/>
    <property type="evidence" value="ECO:0007669"/>
    <property type="project" value="UniProtKB-EC"/>
</dbReference>
<dbReference type="Proteomes" id="UP000721861">
    <property type="component" value="Unassembled WGS sequence"/>
</dbReference>
<keyword evidence="5" id="KW-0441">Lipid A biosynthesis</keyword>
<evidence type="ECO:0000256" key="8">
    <source>
        <dbReference type="ARBA" id="ARBA00023098"/>
    </source>
</evidence>
<proteinExistence type="predicted"/>
<comment type="function">
    <text evidence="1">Condensation of UDP-2,3-diacylglucosamine and 2,3-diacylglucosamine-1-phosphate to form lipid A disaccharide, a precursor of lipid A, a phosphorylated glycolipid that anchors the lipopolysaccharide to the outer membrane of the cell.</text>
</comment>
<gene>
    <name evidence="11" type="primary">lpxB</name>
    <name evidence="11" type="ORF">KEM09_05380</name>
</gene>
<dbReference type="InterPro" id="IPR003835">
    <property type="entry name" value="Glyco_trans_19"/>
</dbReference>
<dbReference type="Pfam" id="PF02684">
    <property type="entry name" value="LpxB"/>
    <property type="match status" value="1"/>
</dbReference>
<evidence type="ECO:0000256" key="5">
    <source>
        <dbReference type="ARBA" id="ARBA00022556"/>
    </source>
</evidence>
<reference evidence="11 12" key="1">
    <citation type="journal article" date="2014" name="Int. J. Syst. Evol. Microbiol.">
        <title>Carboxylicivirga gen. nov. in the family Marinilabiliaceae with two novel species, Carboxylicivirga mesophila sp. nov. and Carboxylicivirga taeanensis sp. nov., and reclassification of Cytophaga fermentans as Saccharicrinis fermentans gen. nov., comb. nov.</title>
        <authorList>
            <person name="Yang S.H."/>
            <person name="Seo H.S."/>
            <person name="Woo J.H."/>
            <person name="Oh H.M."/>
            <person name="Jang H."/>
            <person name="Lee J.H."/>
            <person name="Kim S.J."/>
            <person name="Kwon K.K."/>
        </authorList>
    </citation>
    <scope>NUCLEOTIDE SEQUENCE [LARGE SCALE GENOMIC DNA]</scope>
    <source>
        <strain evidence="11 12">JCM 18290</strain>
    </source>
</reference>
<keyword evidence="7 11" id="KW-0808">Transferase</keyword>
<protein>
    <recommendedName>
        <fullName evidence="3 10">Lipid-A-disaccharide synthase</fullName>
        <ecNumber evidence="2 10">2.4.1.182</ecNumber>
    </recommendedName>
</protein>
<dbReference type="PANTHER" id="PTHR30372">
    <property type="entry name" value="LIPID-A-DISACCHARIDE SYNTHASE"/>
    <property type="match status" value="1"/>
</dbReference>
<dbReference type="EC" id="2.4.1.182" evidence="2 10"/>
<dbReference type="NCBIfam" id="TIGR00215">
    <property type="entry name" value="lpxB"/>
    <property type="match status" value="1"/>
</dbReference>
<organism evidence="11 12">
    <name type="scientific">Carboxylicivirga mesophila</name>
    <dbReference type="NCBI Taxonomy" id="1166478"/>
    <lineage>
        <taxon>Bacteria</taxon>
        <taxon>Pseudomonadati</taxon>
        <taxon>Bacteroidota</taxon>
        <taxon>Bacteroidia</taxon>
        <taxon>Marinilabiliales</taxon>
        <taxon>Marinilabiliaceae</taxon>
        <taxon>Carboxylicivirga</taxon>
    </lineage>
</organism>
<keyword evidence="6 11" id="KW-0328">Glycosyltransferase</keyword>
<evidence type="ECO:0000313" key="11">
    <source>
        <dbReference type="EMBL" id="MBS2210819.1"/>
    </source>
</evidence>
<keyword evidence="12" id="KW-1185">Reference proteome</keyword>
<evidence type="ECO:0000256" key="6">
    <source>
        <dbReference type="ARBA" id="ARBA00022676"/>
    </source>
</evidence>
<dbReference type="PANTHER" id="PTHR30372:SF4">
    <property type="entry name" value="LIPID-A-DISACCHARIDE SYNTHASE, MITOCHONDRIAL-RELATED"/>
    <property type="match status" value="1"/>
</dbReference>
<evidence type="ECO:0000256" key="1">
    <source>
        <dbReference type="ARBA" id="ARBA00002056"/>
    </source>
</evidence>
<keyword evidence="4" id="KW-0444">Lipid biosynthesis</keyword>
<dbReference type="SUPFAM" id="SSF53756">
    <property type="entry name" value="UDP-Glycosyltransferase/glycogen phosphorylase"/>
    <property type="match status" value="1"/>
</dbReference>
<evidence type="ECO:0000256" key="4">
    <source>
        <dbReference type="ARBA" id="ARBA00022516"/>
    </source>
</evidence>
<evidence type="ECO:0000256" key="3">
    <source>
        <dbReference type="ARBA" id="ARBA00020902"/>
    </source>
</evidence>
<comment type="catalytic activity">
    <reaction evidence="9">
        <text>a lipid X + a UDP-2-N,3-O-bis[(3R)-3-hydroxyacyl]-alpha-D-glucosamine = a lipid A disaccharide + UDP + H(+)</text>
        <dbReference type="Rhea" id="RHEA:67828"/>
        <dbReference type="ChEBI" id="CHEBI:15378"/>
        <dbReference type="ChEBI" id="CHEBI:58223"/>
        <dbReference type="ChEBI" id="CHEBI:137748"/>
        <dbReference type="ChEBI" id="CHEBI:176338"/>
        <dbReference type="ChEBI" id="CHEBI:176343"/>
        <dbReference type="EC" id="2.4.1.182"/>
    </reaction>
</comment>
<evidence type="ECO:0000256" key="7">
    <source>
        <dbReference type="ARBA" id="ARBA00022679"/>
    </source>
</evidence>